<accession>A0A4R9JN27</accession>
<dbReference type="EMBL" id="RQGA01000002">
    <property type="protein sequence ID" value="TGL45603.1"/>
    <property type="molecule type" value="Genomic_DNA"/>
</dbReference>
<feature type="domain" description="AB hydrolase-1" evidence="1">
    <location>
        <begin position="5"/>
        <end position="258"/>
    </location>
</feature>
<proteinExistence type="predicted"/>
<dbReference type="Gene3D" id="3.40.50.1820">
    <property type="entry name" value="alpha/beta hydrolase"/>
    <property type="match status" value="1"/>
</dbReference>
<gene>
    <name evidence="2" type="ORF">EHQ49_00975</name>
</gene>
<dbReference type="Proteomes" id="UP000298125">
    <property type="component" value="Unassembled WGS sequence"/>
</dbReference>
<evidence type="ECO:0000259" key="1">
    <source>
        <dbReference type="Pfam" id="PF12697"/>
    </source>
</evidence>
<dbReference type="SUPFAM" id="SSF53474">
    <property type="entry name" value="alpha/beta-Hydrolases"/>
    <property type="match status" value="1"/>
</dbReference>
<dbReference type="InterPro" id="IPR045889">
    <property type="entry name" value="MES/HNL"/>
</dbReference>
<dbReference type="AlphaFoldDB" id="A0A4R9JN27"/>
<keyword evidence="2" id="KW-0378">Hydrolase</keyword>
<dbReference type="OrthoDB" id="9112061at2"/>
<keyword evidence="3" id="KW-1185">Reference proteome</keyword>
<name>A0A4R9JN27_9LEPT</name>
<dbReference type="GO" id="GO:0009694">
    <property type="term" value="P:jasmonic acid metabolic process"/>
    <property type="evidence" value="ECO:0007669"/>
    <property type="project" value="TreeGrafter"/>
</dbReference>
<dbReference type="InterPro" id="IPR000073">
    <property type="entry name" value="AB_hydrolase_1"/>
</dbReference>
<dbReference type="PANTHER" id="PTHR10992">
    <property type="entry name" value="METHYLESTERASE FAMILY MEMBER"/>
    <property type="match status" value="1"/>
</dbReference>
<dbReference type="GO" id="GO:0080031">
    <property type="term" value="F:methyl salicylate esterase activity"/>
    <property type="evidence" value="ECO:0007669"/>
    <property type="project" value="TreeGrafter"/>
</dbReference>
<dbReference type="RefSeq" id="WP_135575465.1">
    <property type="nucleotide sequence ID" value="NZ_RQGA01000002.1"/>
</dbReference>
<dbReference type="GO" id="GO:0009696">
    <property type="term" value="P:salicylic acid metabolic process"/>
    <property type="evidence" value="ECO:0007669"/>
    <property type="project" value="TreeGrafter"/>
</dbReference>
<dbReference type="PANTHER" id="PTHR10992:SF1032">
    <property type="entry name" value="METHYLESTERASE 17"/>
    <property type="match status" value="1"/>
</dbReference>
<dbReference type="InterPro" id="IPR029058">
    <property type="entry name" value="AB_hydrolase_fold"/>
</dbReference>
<evidence type="ECO:0000313" key="2">
    <source>
        <dbReference type="EMBL" id="TGL45603.1"/>
    </source>
</evidence>
<sequence length="266" mass="30489">MKTFILLHGSYHGAWNWHKLVPHIHNSGHRAINIDMPAHGIDRNKIHSVTLDDYVNKTIQTIQGIEGKVILLAHSRNGIVISKVAEKYPEKIEKLIYLAAYLIPNGKSMMDYALLDRNSLVIQNTIPKVSIKLATSLLKNYTGYKKTLIDIFLPKTFRTHRLSPHIFREALYHDCPAEITELANVLLTPEPNLGGFEKLKLTKERYGIVPKIYIECLQDRAVTLFIQRKMQKDSPCDHVFQIDSSHSPFFSKPEELCRILNEIALK</sequence>
<dbReference type="GO" id="GO:0080030">
    <property type="term" value="F:methyl indole-3-acetate esterase activity"/>
    <property type="evidence" value="ECO:0007669"/>
    <property type="project" value="TreeGrafter"/>
</dbReference>
<dbReference type="Pfam" id="PF12697">
    <property type="entry name" value="Abhydrolase_6"/>
    <property type="match status" value="1"/>
</dbReference>
<reference evidence="2" key="1">
    <citation type="journal article" date="2019" name="PLoS Negl. Trop. Dis.">
        <title>Revisiting the worldwide diversity of Leptospira species in the environment.</title>
        <authorList>
            <person name="Vincent A.T."/>
            <person name="Schiettekatte O."/>
            <person name="Bourhy P."/>
            <person name="Veyrier F.J."/>
            <person name="Picardeau M."/>
        </authorList>
    </citation>
    <scope>NUCLEOTIDE SEQUENCE [LARGE SCALE GENOMIC DNA]</scope>
    <source>
        <strain evidence="2">201702692</strain>
    </source>
</reference>
<dbReference type="GO" id="GO:0080032">
    <property type="term" value="F:methyl jasmonate esterase activity"/>
    <property type="evidence" value="ECO:0007669"/>
    <property type="project" value="TreeGrafter"/>
</dbReference>
<comment type="caution">
    <text evidence="2">The sequence shown here is derived from an EMBL/GenBank/DDBJ whole genome shotgun (WGS) entry which is preliminary data.</text>
</comment>
<organism evidence="2 3">
    <name type="scientific">Leptospira perdikensis</name>
    <dbReference type="NCBI Taxonomy" id="2484948"/>
    <lineage>
        <taxon>Bacteria</taxon>
        <taxon>Pseudomonadati</taxon>
        <taxon>Spirochaetota</taxon>
        <taxon>Spirochaetia</taxon>
        <taxon>Leptospirales</taxon>
        <taxon>Leptospiraceae</taxon>
        <taxon>Leptospira</taxon>
    </lineage>
</organism>
<protein>
    <submittedName>
        <fullName evidence="2">Alpha/beta fold hydrolase</fullName>
    </submittedName>
</protein>
<evidence type="ECO:0000313" key="3">
    <source>
        <dbReference type="Proteomes" id="UP000298125"/>
    </source>
</evidence>